<comment type="caution">
    <text evidence="12">The sequence shown here is derived from an EMBL/GenBank/DDBJ whole genome shotgun (WGS) entry which is preliminary data.</text>
</comment>
<evidence type="ECO:0000256" key="11">
    <source>
        <dbReference type="HAMAP-Rule" id="MF_00109"/>
    </source>
</evidence>
<evidence type="ECO:0000256" key="2">
    <source>
        <dbReference type="ARBA" id="ARBA00006997"/>
    </source>
</evidence>
<keyword evidence="4 11" id="KW-0028">Amino-acid biosynthesis</keyword>
<dbReference type="Pfam" id="PF01202">
    <property type="entry name" value="SKI"/>
    <property type="match status" value="1"/>
</dbReference>
<dbReference type="NCBIfam" id="NF003456">
    <property type="entry name" value="PRK05057.1"/>
    <property type="match status" value="1"/>
</dbReference>
<evidence type="ECO:0000256" key="10">
    <source>
        <dbReference type="ARBA" id="ARBA00048567"/>
    </source>
</evidence>
<sequence length="184" mass="21061">MPNIFLIGPMGAGKSTIGRLLAQTLKRPFIDSDHEIERRCGADIPWIFDIEGEIGFRDRESAIIDELTQRQGVVLATGGGAILRPENRHHLHQRGLVILLDVTVRQQLERTRRDQSRPLLQTENPRARLEGLRKERNPLYRKTAHLILQTDRRPPRQVMLDLRQRIQQHLNQTTATIVTAHGAS</sequence>
<protein>
    <recommendedName>
        <fullName evidence="3 11">Shikimate kinase</fullName>
        <shortName evidence="11">SK</shortName>
        <ecNumber evidence="3 11">2.7.1.71</ecNumber>
    </recommendedName>
</protein>
<dbReference type="STRING" id="197479.BFW38_12485"/>
<evidence type="ECO:0000256" key="6">
    <source>
        <dbReference type="ARBA" id="ARBA00022741"/>
    </source>
</evidence>
<dbReference type="GO" id="GO:0005524">
    <property type="term" value="F:ATP binding"/>
    <property type="evidence" value="ECO:0007669"/>
    <property type="project" value="UniProtKB-UniRule"/>
</dbReference>
<dbReference type="InterPro" id="IPR000623">
    <property type="entry name" value="Shikimate_kinase/TSH1"/>
</dbReference>
<comment type="similarity">
    <text evidence="2 11">Belongs to the shikimate kinase family.</text>
</comment>
<evidence type="ECO:0000256" key="7">
    <source>
        <dbReference type="ARBA" id="ARBA00022777"/>
    </source>
</evidence>
<name>A0A1E2VEJ6_9GAMM</name>
<gene>
    <name evidence="11 12" type="primary">aroK</name>
    <name evidence="12" type="ORF">BFW38_12485</name>
</gene>
<comment type="subcellular location">
    <subcellularLocation>
        <location evidence="11">Cytoplasm</location>
    </subcellularLocation>
</comment>
<comment type="pathway">
    <text evidence="1 11">Metabolic intermediate biosynthesis; chorismate biosynthesis; chorismate from D-erythrose 4-phosphate and phosphoenolpyruvate: step 5/7.</text>
</comment>
<feature type="binding site" evidence="11">
    <location>
        <position position="15"/>
    </location>
    <ligand>
        <name>Mg(2+)</name>
        <dbReference type="ChEBI" id="CHEBI:18420"/>
    </ligand>
</feature>
<dbReference type="PROSITE" id="PS01128">
    <property type="entry name" value="SHIKIMATE_KINASE"/>
    <property type="match status" value="1"/>
</dbReference>
<dbReference type="InterPro" id="IPR023000">
    <property type="entry name" value="Shikimate_kinase_CS"/>
</dbReference>
<evidence type="ECO:0000256" key="5">
    <source>
        <dbReference type="ARBA" id="ARBA00022679"/>
    </source>
</evidence>
<keyword evidence="7 11" id="KW-0418">Kinase</keyword>
<evidence type="ECO:0000256" key="8">
    <source>
        <dbReference type="ARBA" id="ARBA00022840"/>
    </source>
</evidence>
<dbReference type="GO" id="GO:0005829">
    <property type="term" value="C:cytosol"/>
    <property type="evidence" value="ECO:0007669"/>
    <property type="project" value="TreeGrafter"/>
</dbReference>
<keyword evidence="13" id="KW-1185">Reference proteome</keyword>
<feature type="binding site" evidence="11">
    <location>
        <position position="33"/>
    </location>
    <ligand>
        <name>substrate</name>
    </ligand>
</feature>
<dbReference type="GO" id="GO:0009423">
    <property type="term" value="P:chorismate biosynthetic process"/>
    <property type="evidence" value="ECO:0007669"/>
    <property type="project" value="UniProtKB-UniRule"/>
</dbReference>
<dbReference type="InterPro" id="IPR031322">
    <property type="entry name" value="Shikimate/glucono_kinase"/>
</dbReference>
<dbReference type="OrthoDB" id="9800332at2"/>
<dbReference type="GO" id="GO:0004765">
    <property type="term" value="F:shikimate kinase activity"/>
    <property type="evidence" value="ECO:0007669"/>
    <property type="project" value="UniProtKB-UniRule"/>
</dbReference>
<reference evidence="12 13" key="1">
    <citation type="submission" date="2016-08" db="EMBL/GenBank/DDBJ databases">
        <authorList>
            <person name="Seilhamer J.J."/>
        </authorList>
    </citation>
    <scope>NUCLEOTIDE SEQUENCE [LARGE SCALE GENOMIC DNA]</scope>
    <source>
        <strain evidence="12 13">PH27A</strain>
    </source>
</reference>
<organism evidence="12 13">
    <name type="scientific">Terasakiispira papahanaumokuakeensis</name>
    <dbReference type="NCBI Taxonomy" id="197479"/>
    <lineage>
        <taxon>Bacteria</taxon>
        <taxon>Pseudomonadati</taxon>
        <taxon>Pseudomonadota</taxon>
        <taxon>Gammaproteobacteria</taxon>
        <taxon>Oceanospirillales</taxon>
        <taxon>Terasakiispira</taxon>
    </lineage>
</organism>
<feature type="binding site" evidence="11">
    <location>
        <position position="79"/>
    </location>
    <ligand>
        <name>substrate</name>
    </ligand>
</feature>
<accession>A0A1E2VEJ6</accession>
<feature type="binding site" evidence="11">
    <location>
        <position position="153"/>
    </location>
    <ligand>
        <name>ATP</name>
        <dbReference type="ChEBI" id="CHEBI:30616"/>
    </ligand>
</feature>
<evidence type="ECO:0000313" key="13">
    <source>
        <dbReference type="Proteomes" id="UP000094291"/>
    </source>
</evidence>
<comment type="cofactor">
    <cofactor evidence="11">
        <name>Mg(2+)</name>
        <dbReference type="ChEBI" id="CHEBI:18420"/>
    </cofactor>
    <text evidence="11">Binds 1 Mg(2+) ion per subunit.</text>
</comment>
<keyword evidence="6 11" id="KW-0547">Nucleotide-binding</keyword>
<evidence type="ECO:0000313" key="12">
    <source>
        <dbReference type="EMBL" id="ODC05430.1"/>
    </source>
</evidence>
<dbReference type="EMBL" id="MDTQ01000001">
    <property type="protein sequence ID" value="ODC05430.1"/>
    <property type="molecule type" value="Genomic_DNA"/>
</dbReference>
<dbReference type="Proteomes" id="UP000094291">
    <property type="component" value="Unassembled WGS sequence"/>
</dbReference>
<dbReference type="HAMAP" id="MF_00109">
    <property type="entry name" value="Shikimate_kinase"/>
    <property type="match status" value="1"/>
</dbReference>
<keyword evidence="11" id="KW-0479">Metal-binding</keyword>
<evidence type="ECO:0000256" key="9">
    <source>
        <dbReference type="ARBA" id="ARBA00023141"/>
    </source>
</evidence>
<dbReference type="GO" id="GO:0008652">
    <property type="term" value="P:amino acid biosynthetic process"/>
    <property type="evidence" value="ECO:0007669"/>
    <property type="project" value="UniProtKB-KW"/>
</dbReference>
<proteinExistence type="inferred from homology"/>
<dbReference type="GO" id="GO:0009073">
    <property type="term" value="P:aromatic amino acid family biosynthetic process"/>
    <property type="evidence" value="ECO:0007669"/>
    <property type="project" value="UniProtKB-KW"/>
</dbReference>
<dbReference type="UniPathway" id="UPA00053">
    <property type="reaction ID" value="UER00088"/>
</dbReference>
<dbReference type="Gene3D" id="3.40.50.300">
    <property type="entry name" value="P-loop containing nucleotide triphosphate hydrolases"/>
    <property type="match status" value="1"/>
</dbReference>
<dbReference type="PRINTS" id="PR01100">
    <property type="entry name" value="SHIKIMTKNASE"/>
</dbReference>
<comment type="catalytic activity">
    <reaction evidence="10 11">
        <text>shikimate + ATP = 3-phosphoshikimate + ADP + H(+)</text>
        <dbReference type="Rhea" id="RHEA:13121"/>
        <dbReference type="ChEBI" id="CHEBI:15378"/>
        <dbReference type="ChEBI" id="CHEBI:30616"/>
        <dbReference type="ChEBI" id="CHEBI:36208"/>
        <dbReference type="ChEBI" id="CHEBI:145989"/>
        <dbReference type="ChEBI" id="CHEBI:456216"/>
        <dbReference type="EC" id="2.7.1.71"/>
    </reaction>
</comment>
<dbReference type="SUPFAM" id="SSF52540">
    <property type="entry name" value="P-loop containing nucleoside triphosphate hydrolases"/>
    <property type="match status" value="1"/>
</dbReference>
<keyword evidence="9 11" id="KW-0057">Aromatic amino acid biosynthesis</keyword>
<feature type="binding site" evidence="11">
    <location>
        <position position="117"/>
    </location>
    <ligand>
        <name>ATP</name>
        <dbReference type="ChEBI" id="CHEBI:30616"/>
    </ligand>
</feature>
<dbReference type="GO" id="GO:0000287">
    <property type="term" value="F:magnesium ion binding"/>
    <property type="evidence" value="ECO:0007669"/>
    <property type="project" value="UniProtKB-UniRule"/>
</dbReference>
<keyword evidence="8 11" id="KW-0067">ATP-binding</keyword>
<keyword evidence="5 11" id="KW-0808">Transferase</keyword>
<comment type="subunit">
    <text evidence="11">Monomer.</text>
</comment>
<evidence type="ECO:0000256" key="1">
    <source>
        <dbReference type="ARBA" id="ARBA00004842"/>
    </source>
</evidence>
<feature type="binding site" evidence="11">
    <location>
        <position position="57"/>
    </location>
    <ligand>
        <name>substrate</name>
    </ligand>
</feature>
<comment type="function">
    <text evidence="11">Catalyzes the specific phosphorylation of the 3-hydroxyl group of shikimic acid using ATP as a cosubstrate.</text>
</comment>
<dbReference type="EC" id="2.7.1.71" evidence="3 11"/>
<evidence type="ECO:0000256" key="4">
    <source>
        <dbReference type="ARBA" id="ARBA00022605"/>
    </source>
</evidence>
<feature type="binding site" evidence="11">
    <location>
        <position position="136"/>
    </location>
    <ligand>
        <name>substrate</name>
    </ligand>
</feature>
<keyword evidence="11" id="KW-0460">Magnesium</keyword>
<evidence type="ECO:0000256" key="3">
    <source>
        <dbReference type="ARBA" id="ARBA00012154"/>
    </source>
</evidence>
<feature type="binding site" evidence="11">
    <location>
        <begin position="11"/>
        <end position="16"/>
    </location>
    <ligand>
        <name>ATP</name>
        <dbReference type="ChEBI" id="CHEBI:30616"/>
    </ligand>
</feature>
<dbReference type="InterPro" id="IPR027417">
    <property type="entry name" value="P-loop_NTPase"/>
</dbReference>
<dbReference type="PANTHER" id="PTHR21087">
    <property type="entry name" value="SHIKIMATE KINASE"/>
    <property type="match status" value="1"/>
</dbReference>
<dbReference type="CDD" id="cd00464">
    <property type="entry name" value="SK"/>
    <property type="match status" value="1"/>
</dbReference>
<dbReference type="PANTHER" id="PTHR21087:SF16">
    <property type="entry name" value="SHIKIMATE KINASE 1, CHLOROPLASTIC"/>
    <property type="match status" value="1"/>
</dbReference>
<dbReference type="AlphaFoldDB" id="A0A1E2VEJ6"/>
<keyword evidence="11" id="KW-0963">Cytoplasm</keyword>